<organism evidence="2 3">
    <name type="scientific">Marinospirillum celere</name>
    <dbReference type="NCBI Taxonomy" id="1122252"/>
    <lineage>
        <taxon>Bacteria</taxon>
        <taxon>Pseudomonadati</taxon>
        <taxon>Pseudomonadota</taxon>
        <taxon>Gammaproteobacteria</taxon>
        <taxon>Oceanospirillales</taxon>
        <taxon>Oceanospirillaceae</taxon>
        <taxon>Marinospirillum</taxon>
    </lineage>
</organism>
<dbReference type="Proteomes" id="UP000199058">
    <property type="component" value="Unassembled WGS sequence"/>
</dbReference>
<accession>A0A1I1E1R4</accession>
<evidence type="ECO:0000256" key="1">
    <source>
        <dbReference type="SAM" id="MobiDB-lite"/>
    </source>
</evidence>
<feature type="region of interest" description="Disordered" evidence="1">
    <location>
        <begin position="1"/>
        <end position="34"/>
    </location>
</feature>
<evidence type="ECO:0000313" key="2">
    <source>
        <dbReference type="EMBL" id="SFB81014.1"/>
    </source>
</evidence>
<feature type="compositionally biased region" description="Basic residues" evidence="1">
    <location>
        <begin position="12"/>
        <end position="21"/>
    </location>
</feature>
<protein>
    <submittedName>
        <fullName evidence="2">Uncharacterized protein</fullName>
    </submittedName>
</protein>
<dbReference type="AlphaFoldDB" id="A0A1I1E1R4"/>
<proteinExistence type="predicted"/>
<sequence>MTTIQKSIQRLAGKRTKKKKLKDNPPEKINGTTGLMTWGQEAAAATGGGSSQQETGLSGIYMMQIQPDIDRPTSCFSGDLPPASYTPKFRVLGDVKKPKWCEVFALASPASVPSYDRIIYTLRGRDEADYSPYPFMERTTSYTISRGRVYEDMAVPAAAGFYVMNNGIRSGIRNINSDFITATGALSDQGGVVKHIKIASSPINFGAHDTVERIWDPDPRNHSFIGSWGGSGTISRNFEVEIEDKNNTIKFQYQAEYDVSESRVIDYDYDRGITRYMAITNRAPFLIGTRGGSSLDYDWQPSFTSSFSASKNLIQINNETFDLSGYGVIIASRLINQFPLALSGPQYYRLSLDRIMTLVFPTLSYSGYISYVNAPVIDYYEREGSISNIPNPDWARESVPRNLWYSSMFHPEPPPSEQLMEICDARWSAFSVQQTDDGWIPVATPVHIIDKSVEVIWSRSEPDYRDRNAIRSRHKDLVTGQLF</sequence>
<dbReference type="RefSeq" id="WP_091958032.1">
    <property type="nucleotide sequence ID" value="NZ_FOLH01000001.1"/>
</dbReference>
<dbReference type="STRING" id="1122252.SAMN05660443_0267"/>
<gene>
    <name evidence="2" type="ORF">SAMN05660443_0267</name>
</gene>
<keyword evidence="3" id="KW-1185">Reference proteome</keyword>
<dbReference type="EMBL" id="FOLH01000001">
    <property type="protein sequence ID" value="SFB81014.1"/>
    <property type="molecule type" value="Genomic_DNA"/>
</dbReference>
<reference evidence="2 3" key="1">
    <citation type="submission" date="2016-10" db="EMBL/GenBank/DDBJ databases">
        <authorList>
            <person name="de Groot N.N."/>
        </authorList>
    </citation>
    <scope>NUCLEOTIDE SEQUENCE [LARGE SCALE GENOMIC DNA]</scope>
    <source>
        <strain evidence="2 3">DSM 18438</strain>
    </source>
</reference>
<evidence type="ECO:0000313" key="3">
    <source>
        <dbReference type="Proteomes" id="UP000199058"/>
    </source>
</evidence>
<name>A0A1I1E1R4_9GAMM</name>